<keyword evidence="2" id="KW-1185">Reference proteome</keyword>
<name>A0ACC2KB40_PERAE</name>
<reference evidence="1 2" key="1">
    <citation type="journal article" date="2022" name="Hortic Res">
        <title>A haplotype resolved chromosomal level avocado genome allows analysis of novel avocado genes.</title>
        <authorList>
            <person name="Nath O."/>
            <person name="Fletcher S.J."/>
            <person name="Hayward A."/>
            <person name="Shaw L.M."/>
            <person name="Masouleh A.K."/>
            <person name="Furtado A."/>
            <person name="Henry R.J."/>
            <person name="Mitter N."/>
        </authorList>
    </citation>
    <scope>NUCLEOTIDE SEQUENCE [LARGE SCALE GENOMIC DNA]</scope>
    <source>
        <strain evidence="2">cv. Hass</strain>
    </source>
</reference>
<dbReference type="Proteomes" id="UP001234297">
    <property type="component" value="Chromosome 4"/>
</dbReference>
<proteinExistence type="predicted"/>
<dbReference type="EMBL" id="CM056812">
    <property type="protein sequence ID" value="KAJ8618273.1"/>
    <property type="molecule type" value="Genomic_DNA"/>
</dbReference>
<protein>
    <submittedName>
        <fullName evidence="1">Uncharacterized protein</fullName>
    </submittedName>
</protein>
<evidence type="ECO:0000313" key="1">
    <source>
        <dbReference type="EMBL" id="KAJ8618273.1"/>
    </source>
</evidence>
<comment type="caution">
    <text evidence="1">The sequence shown here is derived from an EMBL/GenBank/DDBJ whole genome shotgun (WGS) entry which is preliminary data.</text>
</comment>
<evidence type="ECO:0000313" key="2">
    <source>
        <dbReference type="Proteomes" id="UP001234297"/>
    </source>
</evidence>
<sequence>MKTASHGSAIGPSHANPCRSSDNLNSSMKMRLLRYARGTIKRLSSTVYTNKWPLSATDFVHVSDSIDPQFLDIEILLLPMTADFCHFRAIFRSLRELIIVKSLLDTMR</sequence>
<organism evidence="1 2">
    <name type="scientific">Persea americana</name>
    <name type="common">Avocado</name>
    <dbReference type="NCBI Taxonomy" id="3435"/>
    <lineage>
        <taxon>Eukaryota</taxon>
        <taxon>Viridiplantae</taxon>
        <taxon>Streptophyta</taxon>
        <taxon>Embryophyta</taxon>
        <taxon>Tracheophyta</taxon>
        <taxon>Spermatophyta</taxon>
        <taxon>Magnoliopsida</taxon>
        <taxon>Magnoliidae</taxon>
        <taxon>Laurales</taxon>
        <taxon>Lauraceae</taxon>
        <taxon>Persea</taxon>
    </lineage>
</organism>
<accession>A0ACC2KB40</accession>
<gene>
    <name evidence="1" type="ORF">MRB53_014459</name>
</gene>